<dbReference type="RefSeq" id="WP_002597288.1">
    <property type="nucleotide sequence ID" value="NZ_KB850956.1"/>
</dbReference>
<dbReference type="GO" id="GO:0022857">
    <property type="term" value="F:transmembrane transporter activity"/>
    <property type="evidence" value="ECO:0007669"/>
    <property type="project" value="TreeGrafter"/>
</dbReference>
<keyword evidence="1" id="KW-0472">Membrane</keyword>
<dbReference type="PANTHER" id="PTHR30572:SF4">
    <property type="entry name" value="ABC TRANSPORTER PERMEASE YTRF"/>
    <property type="match status" value="1"/>
</dbReference>
<keyword evidence="3" id="KW-1185">Reference proteome</keyword>
<dbReference type="PATRIC" id="fig|999411.4.peg.763"/>
<feature type="transmembrane region" description="Helical" evidence="1">
    <location>
        <begin position="341"/>
        <end position="367"/>
    </location>
</feature>
<accession>N9Y5X9</accession>
<name>N9Y5X9_9CLOT</name>
<dbReference type="EMBL" id="AGYT01000007">
    <property type="protein sequence ID" value="ENZ03599.1"/>
    <property type="molecule type" value="Genomic_DNA"/>
</dbReference>
<sequence length="414" mass="48239">MINFKIAFNSLTKKIIFTILTVLQMIFTFIFLYNFIYINEESKKLEEKFNNSFKGNMYIIEPFIDMDDILSESNLKNKELYKFHNYLKKNENLKSLSSNESYILIGEFEGYEKFLYTSNYAPNFDGIQTRAINAINIDFGYIKNFDIKTSSGENLKEKDFNIENNIYPILLGDDFKNIFNIGEEIEGFGYYGEKIIYKVKGFLQKGYYDVGLPLNEYNIKSLYKCVLLPFQNKQFNEKSDNFDIYMQIYKSIVTINNEKEKSEILREANKNFGKIKITSLDDILSDYKEGIKLERTIIWMIFLLVMIVCGIGIITNIMNSIKLKYKDFGVYLLSGASKIDILKTVILEIIIIFVLAGMFSITGIFILSKLGFVTLNIYYLIKLSVYIFISGLLIIIYPFIKLKRLSINNLLKGE</sequence>
<dbReference type="InterPro" id="IPR050250">
    <property type="entry name" value="Macrolide_Exporter_MacB"/>
</dbReference>
<organism evidence="2 3">
    <name type="scientific">Clostridium thermobutyricum</name>
    <dbReference type="NCBI Taxonomy" id="29372"/>
    <lineage>
        <taxon>Bacteria</taxon>
        <taxon>Bacillati</taxon>
        <taxon>Bacillota</taxon>
        <taxon>Clostridia</taxon>
        <taxon>Eubacteriales</taxon>
        <taxon>Clostridiaceae</taxon>
        <taxon>Clostridium</taxon>
    </lineage>
</organism>
<proteinExistence type="predicted"/>
<gene>
    <name evidence="2" type="ORF">HMPREF1092_00786</name>
</gene>
<protein>
    <recommendedName>
        <fullName evidence="4">ABC3 transporter permease protein domain-containing protein</fullName>
    </recommendedName>
</protein>
<feature type="transmembrane region" description="Helical" evidence="1">
    <location>
        <begin position="379"/>
        <end position="400"/>
    </location>
</feature>
<evidence type="ECO:0000313" key="2">
    <source>
        <dbReference type="EMBL" id="ENZ03599.1"/>
    </source>
</evidence>
<comment type="caution">
    <text evidence="2">The sequence shown here is derived from an EMBL/GenBank/DDBJ whole genome shotgun (WGS) entry which is preliminary data.</text>
</comment>
<dbReference type="HOGENOM" id="CLU_663433_0_0_9"/>
<evidence type="ECO:0000256" key="1">
    <source>
        <dbReference type="SAM" id="Phobius"/>
    </source>
</evidence>
<dbReference type="GO" id="GO:0005886">
    <property type="term" value="C:plasma membrane"/>
    <property type="evidence" value="ECO:0007669"/>
    <property type="project" value="UniProtKB-SubCell"/>
</dbReference>
<dbReference type="eggNOG" id="COG0577">
    <property type="taxonomic scope" value="Bacteria"/>
</dbReference>
<dbReference type="AlphaFoldDB" id="N9Y5X9"/>
<evidence type="ECO:0000313" key="3">
    <source>
        <dbReference type="Proteomes" id="UP000013097"/>
    </source>
</evidence>
<evidence type="ECO:0008006" key="4">
    <source>
        <dbReference type="Google" id="ProtNLM"/>
    </source>
</evidence>
<reference evidence="2 3" key="1">
    <citation type="submission" date="2013-01" db="EMBL/GenBank/DDBJ databases">
        <title>The Genome Sequence of Clostridium colicanis 209318.</title>
        <authorList>
            <consortium name="The Broad Institute Genome Sequencing Platform"/>
            <person name="Earl A."/>
            <person name="Ward D."/>
            <person name="Feldgarden M."/>
            <person name="Gevers D."/>
            <person name="Courvalin P."/>
            <person name="Lambert T."/>
            <person name="Walker B."/>
            <person name="Young S.K."/>
            <person name="Zeng Q."/>
            <person name="Gargeya S."/>
            <person name="Fitzgerald M."/>
            <person name="Haas B."/>
            <person name="Abouelleil A."/>
            <person name="Alvarado L."/>
            <person name="Arachchi H.M."/>
            <person name="Berlin A.M."/>
            <person name="Chapman S.B."/>
            <person name="Dewar J."/>
            <person name="Goldberg J."/>
            <person name="Griggs A."/>
            <person name="Gujja S."/>
            <person name="Hansen M."/>
            <person name="Howarth C."/>
            <person name="Imamovic A."/>
            <person name="Larimer J."/>
            <person name="McCowan C."/>
            <person name="Murphy C."/>
            <person name="Neiman D."/>
            <person name="Pearson M."/>
            <person name="Priest M."/>
            <person name="Roberts A."/>
            <person name="Saif S."/>
            <person name="Shea T."/>
            <person name="Sisk P."/>
            <person name="Sykes S."/>
            <person name="Wortman J."/>
            <person name="Nusbaum C."/>
            <person name="Birren B."/>
        </authorList>
    </citation>
    <scope>NUCLEOTIDE SEQUENCE [LARGE SCALE GENOMIC DNA]</scope>
    <source>
        <strain evidence="2 3">209318</strain>
    </source>
</reference>
<feature type="transmembrane region" description="Helical" evidence="1">
    <location>
        <begin position="15"/>
        <end position="38"/>
    </location>
</feature>
<feature type="transmembrane region" description="Helical" evidence="1">
    <location>
        <begin position="297"/>
        <end position="321"/>
    </location>
</feature>
<keyword evidence="1" id="KW-1133">Transmembrane helix</keyword>
<keyword evidence="1" id="KW-0812">Transmembrane</keyword>
<dbReference type="Proteomes" id="UP000013097">
    <property type="component" value="Unassembled WGS sequence"/>
</dbReference>
<dbReference type="PANTHER" id="PTHR30572">
    <property type="entry name" value="MEMBRANE COMPONENT OF TRANSPORTER-RELATED"/>
    <property type="match status" value="1"/>
</dbReference>